<evidence type="ECO:0000313" key="16">
    <source>
        <dbReference type="Proteomes" id="UP001345219"/>
    </source>
</evidence>
<keyword evidence="6" id="KW-0812">Transmembrane</keyword>
<evidence type="ECO:0000313" key="15">
    <source>
        <dbReference type="EMBL" id="KAK4741128.1"/>
    </source>
</evidence>
<gene>
    <name evidence="15" type="ORF">SAY87_024716</name>
</gene>
<dbReference type="PANTHER" id="PTHR47982:SF47">
    <property type="entry name" value="PROLINE-RICH RECEPTOR-LIKE PROTEIN KINASE PERK6-RELATED"/>
    <property type="match status" value="1"/>
</dbReference>
<evidence type="ECO:0000256" key="2">
    <source>
        <dbReference type="ARBA" id="ARBA00012513"/>
    </source>
</evidence>
<comment type="caution">
    <text evidence="15">The sequence shown here is derived from an EMBL/GenBank/DDBJ whole genome shotgun (WGS) entry which is preliminary data.</text>
</comment>
<feature type="compositionally biased region" description="Low complexity" evidence="14">
    <location>
        <begin position="43"/>
        <end position="52"/>
    </location>
</feature>
<dbReference type="EMBL" id="JAXIOK010000024">
    <property type="protein sequence ID" value="KAK4741128.1"/>
    <property type="molecule type" value="Genomic_DNA"/>
</dbReference>
<feature type="compositionally biased region" description="Polar residues" evidence="14">
    <location>
        <begin position="231"/>
        <end position="246"/>
    </location>
</feature>
<dbReference type="EC" id="2.7.11.1" evidence="2"/>
<evidence type="ECO:0000256" key="1">
    <source>
        <dbReference type="ARBA" id="ARBA00004162"/>
    </source>
</evidence>
<reference evidence="15 16" key="1">
    <citation type="journal article" date="2023" name="Hortic Res">
        <title>Pangenome of water caltrop reveals structural variations and asymmetric subgenome divergence after allopolyploidization.</title>
        <authorList>
            <person name="Zhang X."/>
            <person name="Chen Y."/>
            <person name="Wang L."/>
            <person name="Yuan Y."/>
            <person name="Fang M."/>
            <person name="Shi L."/>
            <person name="Lu R."/>
            <person name="Comes H.P."/>
            <person name="Ma Y."/>
            <person name="Chen Y."/>
            <person name="Huang G."/>
            <person name="Zhou Y."/>
            <person name="Zheng Z."/>
            <person name="Qiu Y."/>
        </authorList>
    </citation>
    <scope>NUCLEOTIDE SEQUENCE [LARGE SCALE GENOMIC DNA]</scope>
    <source>
        <tissue evidence="15">Roots</tissue>
    </source>
</reference>
<keyword evidence="8" id="KW-0418">Kinase</keyword>
<keyword evidence="11" id="KW-0472">Membrane</keyword>
<evidence type="ECO:0000256" key="10">
    <source>
        <dbReference type="ARBA" id="ARBA00022989"/>
    </source>
</evidence>
<keyword evidence="16" id="KW-1185">Reference proteome</keyword>
<keyword evidence="10" id="KW-1133">Transmembrane helix</keyword>
<organism evidence="15 16">
    <name type="scientific">Trapa incisa</name>
    <dbReference type="NCBI Taxonomy" id="236973"/>
    <lineage>
        <taxon>Eukaryota</taxon>
        <taxon>Viridiplantae</taxon>
        <taxon>Streptophyta</taxon>
        <taxon>Embryophyta</taxon>
        <taxon>Tracheophyta</taxon>
        <taxon>Spermatophyta</taxon>
        <taxon>Magnoliopsida</taxon>
        <taxon>eudicotyledons</taxon>
        <taxon>Gunneridae</taxon>
        <taxon>Pentapetalae</taxon>
        <taxon>rosids</taxon>
        <taxon>malvids</taxon>
        <taxon>Myrtales</taxon>
        <taxon>Lythraceae</taxon>
        <taxon>Trapa</taxon>
    </lineage>
</organism>
<evidence type="ECO:0000256" key="14">
    <source>
        <dbReference type="SAM" id="MobiDB-lite"/>
    </source>
</evidence>
<dbReference type="AlphaFoldDB" id="A0AAN7JG51"/>
<dbReference type="PANTHER" id="PTHR47982">
    <property type="entry name" value="PROLINE-RICH RECEPTOR-LIKE PROTEIN KINASE PERK4"/>
    <property type="match status" value="1"/>
</dbReference>
<evidence type="ECO:0000256" key="9">
    <source>
        <dbReference type="ARBA" id="ARBA00022840"/>
    </source>
</evidence>
<evidence type="ECO:0000256" key="12">
    <source>
        <dbReference type="ARBA" id="ARBA00047899"/>
    </source>
</evidence>
<evidence type="ECO:0000256" key="4">
    <source>
        <dbReference type="ARBA" id="ARBA00022527"/>
    </source>
</evidence>
<comment type="catalytic activity">
    <reaction evidence="13">
        <text>L-seryl-[protein] + ATP = O-phospho-L-seryl-[protein] + ADP + H(+)</text>
        <dbReference type="Rhea" id="RHEA:17989"/>
        <dbReference type="Rhea" id="RHEA-COMP:9863"/>
        <dbReference type="Rhea" id="RHEA-COMP:11604"/>
        <dbReference type="ChEBI" id="CHEBI:15378"/>
        <dbReference type="ChEBI" id="CHEBI:29999"/>
        <dbReference type="ChEBI" id="CHEBI:30616"/>
        <dbReference type="ChEBI" id="CHEBI:83421"/>
        <dbReference type="ChEBI" id="CHEBI:456216"/>
        <dbReference type="EC" id="2.7.11.1"/>
    </reaction>
</comment>
<accession>A0AAN7JG51</accession>
<keyword evidence="7" id="KW-0547">Nucleotide-binding</keyword>
<evidence type="ECO:0000256" key="6">
    <source>
        <dbReference type="ARBA" id="ARBA00022692"/>
    </source>
</evidence>
<dbReference type="GO" id="GO:0005886">
    <property type="term" value="C:plasma membrane"/>
    <property type="evidence" value="ECO:0007669"/>
    <property type="project" value="UniProtKB-SubCell"/>
</dbReference>
<evidence type="ECO:0000256" key="8">
    <source>
        <dbReference type="ARBA" id="ARBA00022777"/>
    </source>
</evidence>
<dbReference type="GO" id="GO:0005524">
    <property type="term" value="F:ATP binding"/>
    <property type="evidence" value="ECO:0007669"/>
    <property type="project" value="UniProtKB-KW"/>
</dbReference>
<name>A0AAN7JG51_9MYRT</name>
<keyword evidence="3" id="KW-1003">Cell membrane</keyword>
<feature type="region of interest" description="Disordered" evidence="14">
    <location>
        <begin position="227"/>
        <end position="246"/>
    </location>
</feature>
<feature type="region of interest" description="Disordered" evidence="14">
    <location>
        <begin position="1"/>
        <end position="69"/>
    </location>
</feature>
<comment type="subcellular location">
    <subcellularLocation>
        <location evidence="1">Cell membrane</location>
        <topology evidence="1">Single-pass membrane protein</topology>
    </subcellularLocation>
</comment>
<dbReference type="Gene3D" id="1.10.510.10">
    <property type="entry name" value="Transferase(Phosphotransferase) domain 1"/>
    <property type="match status" value="1"/>
</dbReference>
<dbReference type="GO" id="GO:0004674">
    <property type="term" value="F:protein serine/threonine kinase activity"/>
    <property type="evidence" value="ECO:0007669"/>
    <property type="project" value="UniProtKB-KW"/>
</dbReference>
<proteinExistence type="predicted"/>
<keyword evidence="9" id="KW-0067">ATP-binding</keyword>
<evidence type="ECO:0000256" key="3">
    <source>
        <dbReference type="ARBA" id="ARBA00022475"/>
    </source>
</evidence>
<evidence type="ECO:0000256" key="11">
    <source>
        <dbReference type="ARBA" id="ARBA00023136"/>
    </source>
</evidence>
<dbReference type="InterPro" id="IPR047117">
    <property type="entry name" value="PERK1-13-like"/>
</dbReference>
<sequence length="246" mass="26385">MRQSPLGRHPSQLGAPGSGASPHMNWPQPPPPFMMNSGDMYMSSGGHSSSHGSSRRPPHPSSSAPGFAQGSFSYEDLEAATGKDRPTMDWSARMQIALGSAKGLAYLHEDCKLDSVLPKCMLSARPLIDSSLQTGNYRELIDPRLEDNFNLQEMVQMVACAGACTRHSAKRRPKMSQVVRALEGEANLEDLNAWNNKHAASTVRAGENSSGNSSEYDSSYTADMSKLGKVSANSQGYSSETGGTSD</sequence>
<protein>
    <recommendedName>
        <fullName evidence="2">non-specific serine/threonine protein kinase</fullName>
        <ecNumber evidence="2">2.7.11.1</ecNumber>
    </recommendedName>
</protein>
<dbReference type="Proteomes" id="UP001345219">
    <property type="component" value="Chromosome 19"/>
</dbReference>
<keyword evidence="4" id="KW-0723">Serine/threonine-protein kinase</keyword>
<keyword evidence="5" id="KW-0808">Transferase</keyword>
<comment type="catalytic activity">
    <reaction evidence="12">
        <text>L-threonyl-[protein] + ATP = O-phospho-L-threonyl-[protein] + ADP + H(+)</text>
        <dbReference type="Rhea" id="RHEA:46608"/>
        <dbReference type="Rhea" id="RHEA-COMP:11060"/>
        <dbReference type="Rhea" id="RHEA-COMP:11605"/>
        <dbReference type="ChEBI" id="CHEBI:15378"/>
        <dbReference type="ChEBI" id="CHEBI:30013"/>
        <dbReference type="ChEBI" id="CHEBI:30616"/>
        <dbReference type="ChEBI" id="CHEBI:61977"/>
        <dbReference type="ChEBI" id="CHEBI:456216"/>
        <dbReference type="EC" id="2.7.11.1"/>
    </reaction>
</comment>
<evidence type="ECO:0000256" key="13">
    <source>
        <dbReference type="ARBA" id="ARBA00048679"/>
    </source>
</evidence>
<evidence type="ECO:0000256" key="5">
    <source>
        <dbReference type="ARBA" id="ARBA00022679"/>
    </source>
</evidence>
<evidence type="ECO:0000256" key="7">
    <source>
        <dbReference type="ARBA" id="ARBA00022741"/>
    </source>
</evidence>